<dbReference type="InterPro" id="IPR029063">
    <property type="entry name" value="SAM-dependent_MTases_sf"/>
</dbReference>
<sequence length="457" mass="51133">MDDTQVLLEQIEHACRRMKMAQSTFGRLAVNDGKLVSRLQQGGRVTVQTVERVHRFIEEQDGASASALRSGIKGLRSAPRPEHNFRFYDNRQKYLMFVNTTTEKQIIADRAVQELAKTQPAPPAIRLFDGGAGDGTALARILRSLHSSHPWVPHYVVAKEISMENIRLTLDKIPDRLREHSATVVVLTNMKYCEAPYLQPETPAGASAMVWHEVALDGTSAGEFEQQIAELEPFLAQHWQASIGSSSGNPVYKTPVVLVLYRRDHGFMLGPIIPKRGYVQADFDFVLLSQPYSARAPLGFKTSRIVTPLARALRPNGKLMGIHSHGNDPGMEIIRSIWPDEDPFRHDGTMILDAVKAEMGPAARDFEFHSPADSEALFRYDIRTLPTEIDEHTPIGSSTLFAAWNAASYVAQIEDGRLARAHSTDQYLDATREVLQRHQGLWFNDEIYTISRRAGLG</sequence>
<comment type="caution">
    <text evidence="1">The sequence shown here is derived from an EMBL/GenBank/DDBJ whole genome shotgun (WGS) entry which is preliminary data.</text>
</comment>
<dbReference type="EMBL" id="JACJVJ010000003">
    <property type="protein sequence ID" value="MBC2778877.1"/>
    <property type="molecule type" value="Genomic_DNA"/>
</dbReference>
<protein>
    <submittedName>
        <fullName evidence="1">Uncharacterized protein</fullName>
    </submittedName>
</protein>
<keyword evidence="2" id="KW-1185">Reference proteome</keyword>
<evidence type="ECO:0000313" key="2">
    <source>
        <dbReference type="Proteomes" id="UP000564378"/>
    </source>
</evidence>
<gene>
    <name evidence="1" type="ORF">H6P80_14730</name>
</gene>
<dbReference type="RefSeq" id="WP_185802188.1">
    <property type="nucleotide sequence ID" value="NZ_JACJVJ010000003.1"/>
</dbReference>
<dbReference type="AlphaFoldDB" id="A0A842I1U0"/>
<dbReference type="SUPFAM" id="SSF53335">
    <property type="entry name" value="S-adenosyl-L-methionine-dependent methyltransferases"/>
    <property type="match status" value="1"/>
</dbReference>
<name>A0A842I1U0_9SPHN</name>
<reference evidence="1 2" key="1">
    <citation type="submission" date="2020-08" db="EMBL/GenBank/DDBJ databases">
        <title>Draft genome sequence of Parasphingopyxis sp. GrpM-11.</title>
        <authorList>
            <person name="Oh J."/>
            <person name="Roh D.-H."/>
        </authorList>
    </citation>
    <scope>NUCLEOTIDE SEQUENCE [LARGE SCALE GENOMIC DNA]</scope>
    <source>
        <strain evidence="1 2">GrpM-11</strain>
    </source>
</reference>
<dbReference type="Proteomes" id="UP000564378">
    <property type="component" value="Unassembled WGS sequence"/>
</dbReference>
<accession>A0A842I1U0</accession>
<proteinExistence type="predicted"/>
<organism evidence="1 2">
    <name type="scientific">Parasphingopyxis marina</name>
    <dbReference type="NCBI Taxonomy" id="2761622"/>
    <lineage>
        <taxon>Bacteria</taxon>
        <taxon>Pseudomonadati</taxon>
        <taxon>Pseudomonadota</taxon>
        <taxon>Alphaproteobacteria</taxon>
        <taxon>Sphingomonadales</taxon>
        <taxon>Sphingomonadaceae</taxon>
        <taxon>Parasphingopyxis</taxon>
    </lineage>
</organism>
<evidence type="ECO:0000313" key="1">
    <source>
        <dbReference type="EMBL" id="MBC2778877.1"/>
    </source>
</evidence>